<keyword evidence="3" id="KW-0408">Iron</keyword>
<dbReference type="InterPro" id="IPR042096">
    <property type="entry name" value="Dihydro-acid_dehy_C"/>
</dbReference>
<evidence type="ECO:0000259" key="7">
    <source>
        <dbReference type="Pfam" id="PF24877"/>
    </source>
</evidence>
<dbReference type="Pfam" id="PF24877">
    <property type="entry name" value="ILV_EDD_C"/>
    <property type="match status" value="1"/>
</dbReference>
<dbReference type="InterPro" id="IPR056740">
    <property type="entry name" value="ILV_EDD_C"/>
</dbReference>
<dbReference type="SUPFAM" id="SSF52016">
    <property type="entry name" value="LeuD/IlvD-like"/>
    <property type="match status" value="1"/>
</dbReference>
<gene>
    <name evidence="8" type="ORF">H9977_10585</name>
</gene>
<comment type="similarity">
    <text evidence="1">Belongs to the IlvD/Edd family.</text>
</comment>
<reference evidence="8" key="2">
    <citation type="submission" date="2021-04" db="EMBL/GenBank/DDBJ databases">
        <authorList>
            <person name="Gilroy R."/>
        </authorList>
    </citation>
    <scope>NUCLEOTIDE SEQUENCE</scope>
    <source>
        <strain evidence="8">ChiGjej6B6-14162</strain>
    </source>
</reference>
<evidence type="ECO:0000256" key="3">
    <source>
        <dbReference type="ARBA" id="ARBA00023004"/>
    </source>
</evidence>
<protein>
    <submittedName>
        <fullName evidence="8">Dihydroxy-acid dehydratase</fullName>
    </submittedName>
</protein>
<dbReference type="InterPro" id="IPR020558">
    <property type="entry name" value="DiOHA_6PGluconate_deHydtase_CS"/>
</dbReference>
<dbReference type="GO" id="GO:0046872">
    <property type="term" value="F:metal ion binding"/>
    <property type="evidence" value="ECO:0007669"/>
    <property type="project" value="UniProtKB-KW"/>
</dbReference>
<evidence type="ECO:0000259" key="6">
    <source>
        <dbReference type="Pfam" id="PF00920"/>
    </source>
</evidence>
<evidence type="ECO:0000256" key="4">
    <source>
        <dbReference type="ARBA" id="ARBA00023014"/>
    </source>
</evidence>
<dbReference type="FunFam" id="3.50.30.80:FF:000001">
    <property type="entry name" value="Dihydroxy-acid dehydratase"/>
    <property type="match status" value="1"/>
</dbReference>
<dbReference type="GO" id="GO:0005829">
    <property type="term" value="C:cytosol"/>
    <property type="evidence" value="ECO:0007669"/>
    <property type="project" value="TreeGrafter"/>
</dbReference>
<dbReference type="EMBL" id="DXEL01000071">
    <property type="protein sequence ID" value="HIX75462.1"/>
    <property type="molecule type" value="Genomic_DNA"/>
</dbReference>
<feature type="domain" description="Dihydroxy-acid/6-phosphogluconate dehydratase C-terminal" evidence="7">
    <location>
        <begin position="367"/>
        <end position="567"/>
    </location>
</feature>
<evidence type="ECO:0000256" key="1">
    <source>
        <dbReference type="ARBA" id="ARBA00006486"/>
    </source>
</evidence>
<dbReference type="PROSITE" id="PS00887">
    <property type="entry name" value="ILVD_EDD_2"/>
    <property type="match status" value="1"/>
</dbReference>
<dbReference type="PANTHER" id="PTHR43661">
    <property type="entry name" value="D-XYLONATE DEHYDRATASE"/>
    <property type="match status" value="1"/>
</dbReference>
<keyword evidence="5" id="KW-0456">Lyase</keyword>
<evidence type="ECO:0000313" key="8">
    <source>
        <dbReference type="EMBL" id="HIX75462.1"/>
    </source>
</evidence>
<dbReference type="GO" id="GO:0051536">
    <property type="term" value="F:iron-sulfur cluster binding"/>
    <property type="evidence" value="ECO:0007669"/>
    <property type="project" value="UniProtKB-KW"/>
</dbReference>
<dbReference type="InterPro" id="IPR037237">
    <property type="entry name" value="IlvD/EDD_N"/>
</dbReference>
<dbReference type="SUPFAM" id="SSF143975">
    <property type="entry name" value="IlvD/EDD N-terminal domain-like"/>
    <property type="match status" value="1"/>
</dbReference>
<feature type="domain" description="Dihydroxy-acid/6-phosphogluconate dehydratase N-terminal" evidence="6">
    <location>
        <begin position="29"/>
        <end position="341"/>
    </location>
</feature>
<dbReference type="GO" id="GO:0016836">
    <property type="term" value="F:hydro-lyase activity"/>
    <property type="evidence" value="ECO:0007669"/>
    <property type="project" value="TreeGrafter"/>
</dbReference>
<evidence type="ECO:0000256" key="2">
    <source>
        <dbReference type="ARBA" id="ARBA00022723"/>
    </source>
</evidence>
<proteinExistence type="inferred from homology"/>
<organism evidence="8 9">
    <name type="scientific">Candidatus Parabacteroides intestinipullorum</name>
    <dbReference type="NCBI Taxonomy" id="2838723"/>
    <lineage>
        <taxon>Bacteria</taxon>
        <taxon>Pseudomonadati</taxon>
        <taxon>Bacteroidota</taxon>
        <taxon>Bacteroidia</taxon>
        <taxon>Bacteroidales</taxon>
        <taxon>Tannerellaceae</taxon>
        <taxon>Parabacteroides</taxon>
    </lineage>
</organism>
<dbReference type="PROSITE" id="PS00886">
    <property type="entry name" value="ILVD_EDD_1"/>
    <property type="match status" value="1"/>
</dbReference>
<comment type="caution">
    <text evidence="8">The sequence shown here is derived from an EMBL/GenBank/DDBJ whole genome shotgun (WGS) entry which is preliminary data.</text>
</comment>
<reference evidence="8" key="1">
    <citation type="journal article" date="2021" name="PeerJ">
        <title>Extensive microbial diversity within the chicken gut microbiome revealed by metagenomics and culture.</title>
        <authorList>
            <person name="Gilroy R."/>
            <person name="Ravi A."/>
            <person name="Getino M."/>
            <person name="Pursley I."/>
            <person name="Horton D.L."/>
            <person name="Alikhan N.F."/>
            <person name="Baker D."/>
            <person name="Gharbi K."/>
            <person name="Hall N."/>
            <person name="Watson M."/>
            <person name="Adriaenssens E.M."/>
            <person name="Foster-Nyarko E."/>
            <person name="Jarju S."/>
            <person name="Secka A."/>
            <person name="Antonio M."/>
            <person name="Oren A."/>
            <person name="Chaudhuri R.R."/>
            <person name="La Ragione R."/>
            <person name="Hildebrand F."/>
            <person name="Pallen M.J."/>
        </authorList>
    </citation>
    <scope>NUCLEOTIDE SEQUENCE</scope>
    <source>
        <strain evidence="8">ChiGjej6B6-14162</strain>
    </source>
</reference>
<evidence type="ECO:0000256" key="5">
    <source>
        <dbReference type="ARBA" id="ARBA00023239"/>
    </source>
</evidence>
<name>A0A9D2BHA4_9BACT</name>
<sequence length="577" mass="62930">MKSQELRKMAPEIDSLRLGSGWTLPELSKPQVIIESSYGHSHPGSAHLDRLVRKATEGIDREGGRAAHYFCTDICDGEAQGHDGMNYSLVSRDIMAAMMEIHVRATPFDAGVFIASCDKSVPAHLMAIARLDMPALFVPGGVMKAGPNLLTLEQIGTYSAQYERGEISLERYQAYQRDACPACGACSFMGTASTMQVMAEALGIALPGSALIPSHLPELEQMAVAAGERSVALAKEDLRPSRILTREAFENAIMVHAAIAGSSNSLLHLPAVAHELGWDLSPELFDELHRRIPYILNIRPSGFWPGEYFWYAGGVPAVMREIRKFLHLDVLTVTGKTLGENLDRLEAEGFYERCHAYLAEKKVTVEEIIRPIDRPIRPQGAIAILKGNLAPDGAVVKHSAISPKLLQATLRARVFDREEDAIAAILRKAVHPGEAVFIRYEGPKGSGMPEMFYTTEAIASDPELVESIALITDGRFSGATRGPAIGHVSPEAFEGGPIALVEEGDLIRIDIPARRLDIVGAGGVEMIPQAVMDLLAKRRMAWKRPASRYSKGILGVYTRYSASGMQGGYLRPRAEEE</sequence>
<evidence type="ECO:0000313" key="9">
    <source>
        <dbReference type="Proteomes" id="UP000886740"/>
    </source>
</evidence>
<dbReference type="Gene3D" id="3.50.30.80">
    <property type="entry name" value="IlvD/EDD C-terminal domain-like"/>
    <property type="match status" value="1"/>
</dbReference>
<keyword evidence="2" id="KW-0479">Metal-binding</keyword>
<accession>A0A9D2BHA4</accession>
<keyword evidence="4" id="KW-0411">Iron-sulfur</keyword>
<dbReference type="Proteomes" id="UP000886740">
    <property type="component" value="Unassembled WGS sequence"/>
</dbReference>
<dbReference type="Pfam" id="PF00920">
    <property type="entry name" value="ILVD_EDD_N"/>
    <property type="match status" value="1"/>
</dbReference>
<dbReference type="InterPro" id="IPR000581">
    <property type="entry name" value="ILV_EDD_N"/>
</dbReference>
<dbReference type="AlphaFoldDB" id="A0A9D2BHA4"/>
<dbReference type="PANTHER" id="PTHR43661:SF3">
    <property type="entry name" value="D-XYLONATE DEHYDRATASE YAGF-RELATED"/>
    <property type="match status" value="1"/>
</dbReference>